<evidence type="ECO:0000313" key="3">
    <source>
        <dbReference type="Proteomes" id="UP000310189"/>
    </source>
</evidence>
<feature type="compositionally biased region" description="Low complexity" evidence="1">
    <location>
        <begin position="122"/>
        <end position="140"/>
    </location>
</feature>
<name>A0A4T0FHL6_9BASI</name>
<organism evidence="2 3">
    <name type="scientific">Wallemia hederae</name>
    <dbReference type="NCBI Taxonomy" id="1540922"/>
    <lineage>
        <taxon>Eukaryota</taxon>
        <taxon>Fungi</taxon>
        <taxon>Dikarya</taxon>
        <taxon>Basidiomycota</taxon>
        <taxon>Wallemiomycotina</taxon>
        <taxon>Wallemiomycetes</taxon>
        <taxon>Wallemiales</taxon>
        <taxon>Wallemiaceae</taxon>
        <taxon>Wallemia</taxon>
    </lineage>
</organism>
<proteinExistence type="predicted"/>
<gene>
    <name evidence="2" type="ORF">E3P99_03556</name>
</gene>
<reference evidence="2 3" key="1">
    <citation type="submission" date="2019-03" db="EMBL/GenBank/DDBJ databases">
        <title>Sequencing 23 genomes of Wallemia ichthyophaga.</title>
        <authorList>
            <person name="Gostincar C."/>
        </authorList>
    </citation>
    <scope>NUCLEOTIDE SEQUENCE [LARGE SCALE GENOMIC DNA]</scope>
    <source>
        <strain evidence="2 3">EXF-5753</strain>
    </source>
</reference>
<dbReference type="OrthoDB" id="10532063at2759"/>
<dbReference type="Proteomes" id="UP000310189">
    <property type="component" value="Unassembled WGS sequence"/>
</dbReference>
<evidence type="ECO:0000256" key="1">
    <source>
        <dbReference type="SAM" id="MobiDB-lite"/>
    </source>
</evidence>
<keyword evidence="3" id="KW-1185">Reference proteome</keyword>
<evidence type="ECO:0000313" key="2">
    <source>
        <dbReference type="EMBL" id="TIA86784.1"/>
    </source>
</evidence>
<comment type="caution">
    <text evidence="2">The sequence shown here is derived from an EMBL/GenBank/DDBJ whole genome shotgun (WGS) entry which is preliminary data.</text>
</comment>
<sequence>MAVAQGSCELDYRQQLTDSVIDSNNDADRKTPLELCYDNSCSDYHKADDDCRSSAQNNATEYYSCSCPAMYDTIQHKGDCVDCLNNAGFNITGQTNLYCEAFGVYNPTQASSFSMQSTASTASTASSSNTDGSNNNNNSNSDDDDSSAAQMGVTAAAAAILLTAVGCLV</sequence>
<dbReference type="EMBL" id="SPNW01000074">
    <property type="protein sequence ID" value="TIA86784.1"/>
    <property type="molecule type" value="Genomic_DNA"/>
</dbReference>
<dbReference type="AlphaFoldDB" id="A0A4T0FHL6"/>
<accession>A0A4T0FHL6</accession>
<protein>
    <submittedName>
        <fullName evidence="2">Uncharacterized protein</fullName>
    </submittedName>
</protein>
<feature type="region of interest" description="Disordered" evidence="1">
    <location>
        <begin position="122"/>
        <end position="147"/>
    </location>
</feature>